<keyword evidence="3" id="KW-1185">Reference proteome</keyword>
<dbReference type="EMBL" id="FZNS01000007">
    <property type="protein sequence ID" value="SNR79236.1"/>
    <property type="molecule type" value="Genomic_DNA"/>
</dbReference>
<evidence type="ECO:0000259" key="1">
    <source>
        <dbReference type="PROSITE" id="PS50113"/>
    </source>
</evidence>
<dbReference type="AlphaFoldDB" id="A0A238Z733"/>
<feature type="domain" description="PAC" evidence="1">
    <location>
        <begin position="85"/>
        <end position="137"/>
    </location>
</feature>
<gene>
    <name evidence="2" type="ORF">SAMN06269173_1078</name>
</gene>
<sequence>MLSDVFAALPGAYLLLTPELRIVAVSDAYLTDSGMSRAHLIDQYLLDVFPGPPGTPEGNTITSLLASLQQVLATGQFHRMAVQHYSLPHPTVPGDMVEHYWEAHNTPVRDAHGAVTGIVHSVVDVTERIRAEAQVREREVREQAALSAAENQRVSLLHLIEQTPAGVGILQGPEFVVEQADTVLGLIWGRSPAHIIGRPFFEALPDLQEHGF</sequence>
<dbReference type="CDD" id="cd00130">
    <property type="entry name" value="PAS"/>
    <property type="match status" value="1"/>
</dbReference>
<dbReference type="InterPro" id="IPR035965">
    <property type="entry name" value="PAS-like_dom_sf"/>
</dbReference>
<evidence type="ECO:0000313" key="3">
    <source>
        <dbReference type="Proteomes" id="UP000198310"/>
    </source>
</evidence>
<dbReference type="Gene3D" id="3.30.450.20">
    <property type="entry name" value="PAS domain"/>
    <property type="match status" value="2"/>
</dbReference>
<organism evidence="2 3">
    <name type="scientific">Hymenobacter mucosus</name>
    <dbReference type="NCBI Taxonomy" id="1411120"/>
    <lineage>
        <taxon>Bacteria</taxon>
        <taxon>Pseudomonadati</taxon>
        <taxon>Bacteroidota</taxon>
        <taxon>Cytophagia</taxon>
        <taxon>Cytophagales</taxon>
        <taxon>Hymenobacteraceae</taxon>
        <taxon>Hymenobacter</taxon>
    </lineage>
</organism>
<reference evidence="3" key="1">
    <citation type="submission" date="2017-06" db="EMBL/GenBank/DDBJ databases">
        <authorList>
            <person name="Varghese N."/>
            <person name="Submissions S."/>
        </authorList>
    </citation>
    <scope>NUCLEOTIDE SEQUENCE [LARGE SCALE GENOMIC DNA]</scope>
    <source>
        <strain evidence="3">DSM 28041</strain>
    </source>
</reference>
<dbReference type="SUPFAM" id="SSF55785">
    <property type="entry name" value="PYP-like sensor domain (PAS domain)"/>
    <property type="match status" value="2"/>
</dbReference>
<dbReference type="InterPro" id="IPR013656">
    <property type="entry name" value="PAS_4"/>
</dbReference>
<dbReference type="InterPro" id="IPR000700">
    <property type="entry name" value="PAS-assoc_C"/>
</dbReference>
<proteinExistence type="predicted"/>
<dbReference type="Pfam" id="PF08448">
    <property type="entry name" value="PAS_4"/>
    <property type="match status" value="1"/>
</dbReference>
<name>A0A238Z733_9BACT</name>
<accession>A0A238Z733</accession>
<protein>
    <submittedName>
        <fullName evidence="2">PAS fold-containing protein</fullName>
    </submittedName>
</protein>
<evidence type="ECO:0000313" key="2">
    <source>
        <dbReference type="EMBL" id="SNR79236.1"/>
    </source>
</evidence>
<dbReference type="PROSITE" id="PS50113">
    <property type="entry name" value="PAC"/>
    <property type="match status" value="1"/>
</dbReference>
<dbReference type="Proteomes" id="UP000198310">
    <property type="component" value="Unassembled WGS sequence"/>
</dbReference>
<dbReference type="InterPro" id="IPR000014">
    <property type="entry name" value="PAS"/>
</dbReference>